<evidence type="ECO:0000313" key="5">
    <source>
        <dbReference type="EMBL" id="RZQ53522.1"/>
    </source>
</evidence>
<dbReference type="SMART" id="SM00062">
    <property type="entry name" value="PBPb"/>
    <property type="match status" value="1"/>
</dbReference>
<accession>A0A4Q7IP09</accession>
<evidence type="ECO:0000313" key="6">
    <source>
        <dbReference type="Proteomes" id="UP000291338"/>
    </source>
</evidence>
<dbReference type="PANTHER" id="PTHR35936:SF35">
    <property type="entry name" value="L-CYSTINE-BINDING PROTEIN TCYJ"/>
    <property type="match status" value="1"/>
</dbReference>
<sequence length="245" mass="28270">MKALLVLLIFAFKFVQAAPSVPYSVILYHQANPPYSFVKAQSQQGIFIDIFREISTLTNLEFEFVPLSVARGKLYFEQGKVDIEPDISPVWRKNEHIQGLYSISYATSKEIIVSDQARKIEHISELYGQVIGKVRGYSYGMFDKYFGQNKLIAVDNTSEKMLIEQLFKNRFKYILIGEATAAYYIANTERYRDFKKVFEISEDPVAMRVHPQHTHLIPILNQALSQLKSSGRIKSIYARYGYLIE</sequence>
<feature type="chain" id="PRO_5020752088" evidence="3">
    <location>
        <begin position="18"/>
        <end position="245"/>
    </location>
</feature>
<dbReference type="PANTHER" id="PTHR35936">
    <property type="entry name" value="MEMBRANE-BOUND LYTIC MUREIN TRANSGLYCOSYLASE F"/>
    <property type="match status" value="1"/>
</dbReference>
<feature type="domain" description="Solute-binding protein family 3/N-terminal" evidence="4">
    <location>
        <begin position="23"/>
        <end position="244"/>
    </location>
</feature>
<gene>
    <name evidence="5" type="ORF">C1E23_08560</name>
</gene>
<dbReference type="Gene3D" id="3.40.190.10">
    <property type="entry name" value="Periplasmic binding protein-like II"/>
    <property type="match status" value="2"/>
</dbReference>
<organism evidence="5 6">
    <name type="scientific">Pseudoalteromonas phenolica</name>
    <dbReference type="NCBI Taxonomy" id="161398"/>
    <lineage>
        <taxon>Bacteria</taxon>
        <taxon>Pseudomonadati</taxon>
        <taxon>Pseudomonadota</taxon>
        <taxon>Gammaproteobacteria</taxon>
        <taxon>Alteromonadales</taxon>
        <taxon>Pseudoalteromonadaceae</taxon>
        <taxon>Pseudoalteromonas</taxon>
    </lineage>
</organism>
<dbReference type="SUPFAM" id="SSF53850">
    <property type="entry name" value="Periplasmic binding protein-like II"/>
    <property type="match status" value="1"/>
</dbReference>
<comment type="caution">
    <text evidence="5">The sequence shown here is derived from an EMBL/GenBank/DDBJ whole genome shotgun (WGS) entry which is preliminary data.</text>
</comment>
<feature type="signal peptide" evidence="3">
    <location>
        <begin position="1"/>
        <end position="17"/>
    </location>
</feature>
<comment type="similarity">
    <text evidence="1">Belongs to the bacterial solute-binding protein 3 family.</text>
</comment>
<protein>
    <submittedName>
        <fullName evidence="5">Amino acid ABC transporter substrate-binding protein</fullName>
    </submittedName>
</protein>
<evidence type="ECO:0000256" key="1">
    <source>
        <dbReference type="ARBA" id="ARBA00010333"/>
    </source>
</evidence>
<dbReference type="AlphaFoldDB" id="A0A4Q7IP09"/>
<evidence type="ECO:0000256" key="3">
    <source>
        <dbReference type="SAM" id="SignalP"/>
    </source>
</evidence>
<evidence type="ECO:0000256" key="2">
    <source>
        <dbReference type="ARBA" id="ARBA00022729"/>
    </source>
</evidence>
<dbReference type="EMBL" id="PPSX01000024">
    <property type="protein sequence ID" value="RZQ53522.1"/>
    <property type="molecule type" value="Genomic_DNA"/>
</dbReference>
<dbReference type="InterPro" id="IPR001638">
    <property type="entry name" value="Solute-binding_3/MltF_N"/>
</dbReference>
<evidence type="ECO:0000259" key="4">
    <source>
        <dbReference type="SMART" id="SM00062"/>
    </source>
</evidence>
<dbReference type="Pfam" id="PF00497">
    <property type="entry name" value="SBP_bac_3"/>
    <property type="match status" value="1"/>
</dbReference>
<name>A0A4Q7IP09_9GAMM</name>
<dbReference type="RefSeq" id="WP_130255168.1">
    <property type="nucleotide sequence ID" value="NZ_PPSX01000024.1"/>
</dbReference>
<proteinExistence type="inferred from homology"/>
<reference evidence="5 6" key="1">
    <citation type="submission" date="2018-01" db="EMBL/GenBank/DDBJ databases">
        <title>Co-occurrence of chitin degradation, pigmentation and bioactivity in marine Pseudoalteromonas.</title>
        <authorList>
            <person name="Paulsen S."/>
            <person name="Gram L."/>
            <person name="Machado H."/>
        </authorList>
    </citation>
    <scope>NUCLEOTIDE SEQUENCE [LARGE SCALE GENOMIC DNA]</scope>
    <source>
        <strain evidence="5 6">S3898</strain>
    </source>
</reference>
<keyword evidence="2 3" id="KW-0732">Signal</keyword>
<dbReference type="Proteomes" id="UP000291338">
    <property type="component" value="Unassembled WGS sequence"/>
</dbReference>